<dbReference type="InterPro" id="IPR012334">
    <property type="entry name" value="Pectin_lyas_fold"/>
</dbReference>
<evidence type="ECO:0000313" key="2">
    <source>
        <dbReference type="Proteomes" id="UP001207930"/>
    </source>
</evidence>
<dbReference type="EMBL" id="JAPDDS010000001">
    <property type="protein sequence ID" value="MCW1883598.1"/>
    <property type="molecule type" value="Genomic_DNA"/>
</dbReference>
<proteinExistence type="predicted"/>
<sequence length="559" mass="58934">MDPATGSMSNDGSSGKPWSTLEAVFSANKKFAAGDEILLYSGYHGAPNIKGDNSAVVFIRPAAGATPRLRNLSVNSASRWDISGLDICPENSAAGTTYTDRNGLVYVAGSSSRITLRDCDIRGADSIAGWGLSDWDDKVGRAFRSDAPYTVLADSRISNCQFALSIQKPAKFSSFTGNTIRNFSHDAIVALADDCLYEGNTVTEAYVNNDDHSGSQHDDFFQSWSTTEGVSGTGTGTVYRVTVRGNKFISATGSSGSHRTDPHGLGLFDGYFEGWVIENNLVVTDHYHGISVYGAINCRIVNNTVVENPFSGPHDGMKPWIKIEKHKTRTTPASGNVIRNNISASAIQAVSGSSTLSHNLTTTSYSTHFTDHAALDFSLKSTSPAKDAGSTTDAPATDITGFARTAPYDLGAYEFRSSSGGTTPGITYAEWLVANNLPVDGSGLGAKTANPSGDGVVNEMKFALGIPVTAQLHGGRITTGTAVVSSQRYLTLTFAVPEPAPEGASYSVKAGANLSTWSSSAVIETSNTVAGGLRTRTYRDTVAMGGGGKRFIRLEATAP</sequence>
<dbReference type="RefSeq" id="WP_264499556.1">
    <property type="nucleotide sequence ID" value="NZ_JAPDDS010000001.1"/>
</dbReference>
<keyword evidence="2" id="KW-1185">Reference proteome</keyword>
<protein>
    <submittedName>
        <fullName evidence="1">Right-handed parallel beta-helix repeat-containing protein</fullName>
    </submittedName>
</protein>
<dbReference type="InterPro" id="IPR059226">
    <property type="entry name" value="Choice_anch_Q_dom"/>
</dbReference>
<comment type="caution">
    <text evidence="1">The sequence shown here is derived from an EMBL/GenBank/DDBJ whole genome shotgun (WGS) entry which is preliminary data.</text>
</comment>
<organism evidence="1 2">
    <name type="scientific">Luteolibacter flavescens</name>
    <dbReference type="NCBI Taxonomy" id="1859460"/>
    <lineage>
        <taxon>Bacteria</taxon>
        <taxon>Pseudomonadati</taxon>
        <taxon>Verrucomicrobiota</taxon>
        <taxon>Verrucomicrobiia</taxon>
        <taxon>Verrucomicrobiales</taxon>
        <taxon>Verrucomicrobiaceae</taxon>
        <taxon>Luteolibacter</taxon>
    </lineage>
</organism>
<accession>A0ABT3FJ65</accession>
<dbReference type="NCBIfam" id="NF041518">
    <property type="entry name" value="choice_anch_Q"/>
    <property type="match status" value="1"/>
</dbReference>
<dbReference type="InterPro" id="IPR006626">
    <property type="entry name" value="PbH1"/>
</dbReference>
<dbReference type="Gene3D" id="2.160.20.10">
    <property type="entry name" value="Single-stranded right-handed beta-helix, Pectin lyase-like"/>
    <property type="match status" value="1"/>
</dbReference>
<evidence type="ECO:0000313" key="1">
    <source>
        <dbReference type="EMBL" id="MCW1883598.1"/>
    </source>
</evidence>
<reference evidence="1 2" key="1">
    <citation type="submission" date="2022-10" db="EMBL/GenBank/DDBJ databases">
        <title>Luteolibacter flavescens strain MCCC 1K03193, whole genome shotgun sequencing project.</title>
        <authorList>
            <person name="Zhao G."/>
            <person name="Shen L."/>
        </authorList>
    </citation>
    <scope>NUCLEOTIDE SEQUENCE [LARGE SCALE GENOMIC DNA]</scope>
    <source>
        <strain evidence="1 2">MCCC 1K03193</strain>
    </source>
</reference>
<gene>
    <name evidence="1" type="ORF">OKA04_02590</name>
</gene>
<dbReference type="SUPFAM" id="SSF51126">
    <property type="entry name" value="Pectin lyase-like"/>
    <property type="match status" value="1"/>
</dbReference>
<dbReference type="Proteomes" id="UP001207930">
    <property type="component" value="Unassembled WGS sequence"/>
</dbReference>
<dbReference type="SMART" id="SM00710">
    <property type="entry name" value="PbH1"/>
    <property type="match status" value="6"/>
</dbReference>
<name>A0ABT3FJ65_9BACT</name>
<dbReference type="InterPro" id="IPR011050">
    <property type="entry name" value="Pectin_lyase_fold/virulence"/>
</dbReference>